<comment type="caution">
    <text evidence="2">The sequence shown here is derived from an EMBL/GenBank/DDBJ whole genome shotgun (WGS) entry which is preliminary data.</text>
</comment>
<keyword evidence="1" id="KW-0472">Membrane</keyword>
<dbReference type="Proteomes" id="UP001172083">
    <property type="component" value="Unassembled WGS sequence"/>
</dbReference>
<feature type="transmembrane region" description="Helical" evidence="1">
    <location>
        <begin position="35"/>
        <end position="54"/>
    </location>
</feature>
<evidence type="ECO:0000256" key="1">
    <source>
        <dbReference type="SAM" id="Phobius"/>
    </source>
</evidence>
<protein>
    <submittedName>
        <fullName evidence="2">Uncharacterized protein</fullName>
    </submittedName>
</protein>
<evidence type="ECO:0000313" key="2">
    <source>
        <dbReference type="EMBL" id="MDN5217273.1"/>
    </source>
</evidence>
<name>A0ABT8LHJ4_9BACT</name>
<keyword evidence="1" id="KW-1133">Transmembrane helix</keyword>
<gene>
    <name evidence="2" type="ORF">QQ020_34690</name>
</gene>
<accession>A0ABT8LHJ4</accession>
<keyword evidence="1" id="KW-0812">Transmembrane</keyword>
<sequence length="140" mass="15900">MKHLEIILPLTILVLAFVLKLAIDRNVEVPNLIQAMCELPVDIIFLSISFLIAFTISKPKDPSEGLFYTIAFIVLAVVIVILWRKSLKLFETKNRLWILLLFINMSISVFSLHQSVGILLRTENSAQIESVEPKTEKDGH</sequence>
<dbReference type="RefSeq" id="WP_346762610.1">
    <property type="nucleotide sequence ID" value="NZ_JAUJEB010000015.1"/>
</dbReference>
<feature type="transmembrane region" description="Helical" evidence="1">
    <location>
        <begin position="6"/>
        <end position="23"/>
    </location>
</feature>
<feature type="transmembrane region" description="Helical" evidence="1">
    <location>
        <begin position="96"/>
        <end position="120"/>
    </location>
</feature>
<keyword evidence="3" id="KW-1185">Reference proteome</keyword>
<proteinExistence type="predicted"/>
<feature type="transmembrane region" description="Helical" evidence="1">
    <location>
        <begin position="66"/>
        <end position="84"/>
    </location>
</feature>
<organism evidence="2 3">
    <name type="scientific">Agaribacillus aureus</name>
    <dbReference type="NCBI Taxonomy" id="3051825"/>
    <lineage>
        <taxon>Bacteria</taxon>
        <taxon>Pseudomonadati</taxon>
        <taxon>Bacteroidota</taxon>
        <taxon>Cytophagia</taxon>
        <taxon>Cytophagales</taxon>
        <taxon>Splendidivirgaceae</taxon>
        <taxon>Agaribacillus</taxon>
    </lineage>
</organism>
<evidence type="ECO:0000313" key="3">
    <source>
        <dbReference type="Proteomes" id="UP001172083"/>
    </source>
</evidence>
<reference evidence="2" key="1">
    <citation type="submission" date="2023-06" db="EMBL/GenBank/DDBJ databases">
        <title>Genomic of Agaribacillus aureum.</title>
        <authorList>
            <person name="Wang G."/>
        </authorList>
    </citation>
    <scope>NUCLEOTIDE SEQUENCE</scope>
    <source>
        <strain evidence="2">BMA12</strain>
    </source>
</reference>
<dbReference type="EMBL" id="JAUJEB010000015">
    <property type="protein sequence ID" value="MDN5217273.1"/>
    <property type="molecule type" value="Genomic_DNA"/>
</dbReference>